<accession>A0A8S5TX24</accession>
<dbReference type="Pfam" id="PF19512">
    <property type="entry name" value="DUF6046"/>
    <property type="match status" value="1"/>
</dbReference>
<protein>
    <recommendedName>
        <fullName evidence="1">DUF6046 domain-containing protein</fullName>
    </recommendedName>
</protein>
<reference evidence="2" key="1">
    <citation type="journal article" date="2021" name="Proc. Natl. Acad. Sci. U.S.A.">
        <title>A Catalog of Tens of Thousands of Viruses from Human Metagenomes Reveals Hidden Associations with Chronic Diseases.</title>
        <authorList>
            <person name="Tisza M.J."/>
            <person name="Buck C.B."/>
        </authorList>
    </citation>
    <scope>NUCLEOTIDE SEQUENCE</scope>
    <source>
        <strain evidence="2">CtFNi10</strain>
    </source>
</reference>
<dbReference type="InterPro" id="IPR046109">
    <property type="entry name" value="DUF6046"/>
</dbReference>
<dbReference type="EMBL" id="BK015952">
    <property type="protein sequence ID" value="DAF86754.1"/>
    <property type="molecule type" value="Genomic_DNA"/>
</dbReference>
<evidence type="ECO:0000313" key="2">
    <source>
        <dbReference type="EMBL" id="DAF86754.1"/>
    </source>
</evidence>
<organism evidence="2">
    <name type="scientific">Myoviridae sp. ctFNi10</name>
    <dbReference type="NCBI Taxonomy" id="2825067"/>
    <lineage>
        <taxon>Viruses</taxon>
        <taxon>Duplodnaviria</taxon>
        <taxon>Heunggongvirae</taxon>
        <taxon>Uroviricota</taxon>
        <taxon>Caudoviricetes</taxon>
    </lineage>
</organism>
<name>A0A8S5TX24_9CAUD</name>
<feature type="domain" description="DUF6046" evidence="1">
    <location>
        <begin position="78"/>
        <end position="196"/>
    </location>
</feature>
<sequence length="198" mass="21738">MANSFTTVAPIALTAGKVLLYRFPGGGKGAHSYSKEGRDFAPTSVGVPITDPSDWQGRYVLCPLLLRLEDGTELSLHDAVVAMTRTKQIVTTQVVGMAGTVKEYISDGDFDINISVGIQGLKDSKLADIYPEEGLRQLRPFLEVGKPIRVQSAFFDLFEINRLVIKGYSLTQATESNYQELSISALSDNEYNVFSTDY</sequence>
<evidence type="ECO:0000259" key="1">
    <source>
        <dbReference type="Pfam" id="PF19512"/>
    </source>
</evidence>
<proteinExistence type="predicted"/>